<evidence type="ECO:0000256" key="7">
    <source>
        <dbReference type="ARBA" id="ARBA00022960"/>
    </source>
</evidence>
<comment type="similarity">
    <text evidence="2">Belongs to the D-alanine--D-alanine ligase family.</text>
</comment>
<dbReference type="PIRSF" id="PIRSF039102">
    <property type="entry name" value="Ddl/VanB"/>
    <property type="match status" value="1"/>
</dbReference>
<evidence type="ECO:0000313" key="13">
    <source>
        <dbReference type="EMBL" id="MCQ8772102.1"/>
    </source>
</evidence>
<comment type="cofactor">
    <cofactor evidence="10">
        <name>Mg(2+)</name>
        <dbReference type="ChEBI" id="CHEBI:18420"/>
    </cofactor>
    <cofactor evidence="10">
        <name>Mn(2+)</name>
        <dbReference type="ChEBI" id="CHEBI:29035"/>
    </cofactor>
    <text evidence="10">Binds 2 magnesium or manganese ions per subunit.</text>
</comment>
<dbReference type="GO" id="GO:0009252">
    <property type="term" value="P:peptidoglycan biosynthetic process"/>
    <property type="evidence" value="ECO:0007669"/>
    <property type="project" value="UniProtKB-KW"/>
</dbReference>
<dbReference type="PROSITE" id="PS00844">
    <property type="entry name" value="DALA_DALA_LIGASE_2"/>
    <property type="match status" value="1"/>
</dbReference>
<keyword evidence="7" id="KW-0133">Cell shape</keyword>
<sequence>MNGTPAPSDPADLRIGVLFGGTSPERAGSIASGEAAFKSLVTQGLHAELIDLSGMNWETLPERINVALLASHGLGGEDGKIQGALDLLGIPYTGSGPLASAVGMHKPATKTMLRAELIDTPRDVRIRRSWSAATAVSTVKLSLGFPVFVKPESGGGSLEAGIAYDENELESVLEQVREHPYEQYMVEEYIPGTPCSVGILEINGDLRALPVHDVETDRPFYDYAAKHDLSLRREHCPSILPVTQTKNMQQLALRVHRAVGAHGVSRVDFLCAPSGRMPVLEINTVPGLSPNGNLATMARAGGIEYDELVRHLIATAFTKPGYVP</sequence>
<keyword evidence="10" id="KW-0460">Magnesium</keyword>
<evidence type="ECO:0000256" key="2">
    <source>
        <dbReference type="ARBA" id="ARBA00010871"/>
    </source>
</evidence>
<dbReference type="Gene3D" id="3.30.470.20">
    <property type="entry name" value="ATP-grasp fold, B domain"/>
    <property type="match status" value="1"/>
</dbReference>
<keyword evidence="10" id="KW-0464">Manganese</keyword>
<keyword evidence="6 11" id="KW-0067">ATP-binding</keyword>
<protein>
    <submittedName>
        <fullName evidence="13">D-alanine--D-alanine ligase</fullName>
        <ecNumber evidence="13">6.3.2.4</ecNumber>
    </submittedName>
</protein>
<evidence type="ECO:0000256" key="1">
    <source>
        <dbReference type="ARBA" id="ARBA00004496"/>
    </source>
</evidence>
<keyword evidence="3" id="KW-0963">Cytoplasm</keyword>
<evidence type="ECO:0000256" key="6">
    <source>
        <dbReference type="ARBA" id="ARBA00022840"/>
    </source>
</evidence>
<dbReference type="InterPro" id="IPR005905">
    <property type="entry name" value="D_ala_D_ala"/>
</dbReference>
<dbReference type="GO" id="GO:0008360">
    <property type="term" value="P:regulation of cell shape"/>
    <property type="evidence" value="ECO:0007669"/>
    <property type="project" value="UniProtKB-KW"/>
</dbReference>
<evidence type="ECO:0000256" key="5">
    <source>
        <dbReference type="ARBA" id="ARBA00022741"/>
    </source>
</evidence>
<keyword evidence="9" id="KW-0961">Cell wall biogenesis/degradation</keyword>
<dbReference type="PROSITE" id="PS00843">
    <property type="entry name" value="DALA_DALA_LIGASE_1"/>
    <property type="match status" value="1"/>
</dbReference>
<evidence type="ECO:0000256" key="11">
    <source>
        <dbReference type="PROSITE-ProRule" id="PRU00409"/>
    </source>
</evidence>
<accession>A0A9X2LJN9</accession>
<evidence type="ECO:0000256" key="9">
    <source>
        <dbReference type="ARBA" id="ARBA00023316"/>
    </source>
</evidence>
<dbReference type="PROSITE" id="PS50975">
    <property type="entry name" value="ATP_GRASP"/>
    <property type="match status" value="1"/>
</dbReference>
<keyword evidence="8" id="KW-0573">Peptidoglycan synthesis</keyword>
<dbReference type="SUPFAM" id="SSF56059">
    <property type="entry name" value="Glutathione synthetase ATP-binding domain-like"/>
    <property type="match status" value="1"/>
</dbReference>
<dbReference type="PANTHER" id="PTHR23132">
    <property type="entry name" value="D-ALANINE--D-ALANINE LIGASE"/>
    <property type="match status" value="1"/>
</dbReference>
<dbReference type="InterPro" id="IPR011095">
    <property type="entry name" value="Dala_Dala_lig_C"/>
</dbReference>
<dbReference type="InterPro" id="IPR016185">
    <property type="entry name" value="PreATP-grasp_dom_sf"/>
</dbReference>
<dbReference type="GO" id="GO:0005737">
    <property type="term" value="C:cytoplasm"/>
    <property type="evidence" value="ECO:0007669"/>
    <property type="project" value="UniProtKB-SubCell"/>
</dbReference>
<feature type="domain" description="ATP-grasp" evidence="12">
    <location>
        <begin position="110"/>
        <end position="314"/>
    </location>
</feature>
<dbReference type="Proteomes" id="UP001142374">
    <property type="component" value="Unassembled WGS sequence"/>
</dbReference>
<dbReference type="Gene3D" id="3.40.50.20">
    <property type="match status" value="1"/>
</dbReference>
<organism evidence="13 14">
    <name type="scientific">Streptomyces telluris</name>
    <dbReference type="NCBI Taxonomy" id="2720021"/>
    <lineage>
        <taxon>Bacteria</taxon>
        <taxon>Bacillati</taxon>
        <taxon>Actinomycetota</taxon>
        <taxon>Actinomycetes</taxon>
        <taxon>Kitasatosporales</taxon>
        <taxon>Streptomycetaceae</taxon>
        <taxon>Streptomyces</taxon>
    </lineage>
</organism>
<dbReference type="EC" id="6.3.2.4" evidence="13"/>
<dbReference type="InterPro" id="IPR000291">
    <property type="entry name" value="D-Ala_lig_Van_CS"/>
</dbReference>
<dbReference type="Pfam" id="PF01820">
    <property type="entry name" value="Dala_Dala_lig_N"/>
    <property type="match status" value="1"/>
</dbReference>
<proteinExistence type="inferred from homology"/>
<dbReference type="EMBL" id="JANIID010000018">
    <property type="protein sequence ID" value="MCQ8772102.1"/>
    <property type="molecule type" value="Genomic_DNA"/>
</dbReference>
<keyword evidence="4 13" id="KW-0436">Ligase</keyword>
<evidence type="ECO:0000256" key="10">
    <source>
        <dbReference type="PIRSR" id="PIRSR039102-3"/>
    </source>
</evidence>
<dbReference type="InterPro" id="IPR011127">
    <property type="entry name" value="Dala_Dala_lig_N"/>
</dbReference>
<comment type="caution">
    <text evidence="13">The sequence shown here is derived from an EMBL/GenBank/DDBJ whole genome shotgun (WGS) entry which is preliminary data.</text>
</comment>
<dbReference type="GO" id="GO:0071555">
    <property type="term" value="P:cell wall organization"/>
    <property type="evidence" value="ECO:0007669"/>
    <property type="project" value="UniProtKB-KW"/>
</dbReference>
<dbReference type="Gene3D" id="3.30.1490.20">
    <property type="entry name" value="ATP-grasp fold, A domain"/>
    <property type="match status" value="1"/>
</dbReference>
<evidence type="ECO:0000259" key="12">
    <source>
        <dbReference type="PROSITE" id="PS50975"/>
    </source>
</evidence>
<gene>
    <name evidence="13" type="ORF">NQU55_20340</name>
</gene>
<dbReference type="AlphaFoldDB" id="A0A9X2LJN9"/>
<comment type="subcellular location">
    <subcellularLocation>
        <location evidence="1">Cytoplasm</location>
    </subcellularLocation>
</comment>
<evidence type="ECO:0000256" key="8">
    <source>
        <dbReference type="ARBA" id="ARBA00022984"/>
    </source>
</evidence>
<reference evidence="13" key="1">
    <citation type="submission" date="2022-06" db="EMBL/GenBank/DDBJ databases">
        <title>WGS of actinobacteria.</title>
        <authorList>
            <person name="Thawai C."/>
        </authorList>
    </citation>
    <scope>NUCLEOTIDE SEQUENCE</scope>
    <source>
        <strain evidence="13">AA8</strain>
    </source>
</reference>
<dbReference type="NCBIfam" id="NF002378">
    <property type="entry name" value="PRK01372.1"/>
    <property type="match status" value="1"/>
</dbReference>
<dbReference type="InterPro" id="IPR011761">
    <property type="entry name" value="ATP-grasp"/>
</dbReference>
<dbReference type="InterPro" id="IPR013815">
    <property type="entry name" value="ATP_grasp_subdomain_1"/>
</dbReference>
<name>A0A9X2LJN9_9ACTN</name>
<evidence type="ECO:0000256" key="3">
    <source>
        <dbReference type="ARBA" id="ARBA00022490"/>
    </source>
</evidence>
<keyword evidence="14" id="KW-1185">Reference proteome</keyword>
<keyword evidence="10" id="KW-0479">Metal-binding</keyword>
<feature type="binding site" evidence="10">
    <location>
        <position position="283"/>
    </location>
    <ligand>
        <name>Mg(2+)</name>
        <dbReference type="ChEBI" id="CHEBI:18420"/>
        <label>2</label>
    </ligand>
</feature>
<dbReference type="SUPFAM" id="SSF52440">
    <property type="entry name" value="PreATP-grasp domain"/>
    <property type="match status" value="1"/>
</dbReference>
<feature type="binding site" evidence="10">
    <location>
        <position position="281"/>
    </location>
    <ligand>
        <name>Mg(2+)</name>
        <dbReference type="ChEBI" id="CHEBI:18420"/>
        <label>2</label>
    </ligand>
</feature>
<keyword evidence="5 11" id="KW-0547">Nucleotide-binding</keyword>
<dbReference type="GO" id="GO:0005524">
    <property type="term" value="F:ATP binding"/>
    <property type="evidence" value="ECO:0007669"/>
    <property type="project" value="UniProtKB-UniRule"/>
</dbReference>
<dbReference type="GO" id="GO:0008716">
    <property type="term" value="F:D-alanine-D-alanine ligase activity"/>
    <property type="evidence" value="ECO:0007669"/>
    <property type="project" value="UniProtKB-EC"/>
</dbReference>
<dbReference type="Pfam" id="PF07478">
    <property type="entry name" value="Dala_Dala_lig_C"/>
    <property type="match status" value="1"/>
</dbReference>
<feature type="binding site" evidence="10">
    <location>
        <position position="268"/>
    </location>
    <ligand>
        <name>Mg(2+)</name>
        <dbReference type="ChEBI" id="CHEBI:18420"/>
        <label>1</label>
    </ligand>
</feature>
<evidence type="ECO:0000256" key="4">
    <source>
        <dbReference type="ARBA" id="ARBA00022598"/>
    </source>
</evidence>
<evidence type="ECO:0000313" key="14">
    <source>
        <dbReference type="Proteomes" id="UP001142374"/>
    </source>
</evidence>
<dbReference type="PANTHER" id="PTHR23132:SF23">
    <property type="entry name" value="D-ALANINE--D-ALANINE LIGASE B"/>
    <property type="match status" value="1"/>
</dbReference>
<dbReference type="GO" id="GO:0046872">
    <property type="term" value="F:metal ion binding"/>
    <property type="evidence" value="ECO:0007669"/>
    <property type="project" value="UniProtKB-KW"/>
</dbReference>
<feature type="binding site" evidence="10">
    <location>
        <position position="281"/>
    </location>
    <ligand>
        <name>Mg(2+)</name>
        <dbReference type="ChEBI" id="CHEBI:18420"/>
        <label>1</label>
    </ligand>
</feature>
<dbReference type="RefSeq" id="WP_168096573.1">
    <property type="nucleotide sequence ID" value="NZ_JAATER010000713.1"/>
</dbReference>